<reference evidence="1 2" key="1">
    <citation type="submission" date="2012-07" db="EMBL/GenBank/DDBJ databases">
        <authorList>
            <person name="Moroni P."/>
            <person name="Richards V.P."/>
            <person name="Durkin S.A.S."/>
            <person name="Kim M."/>
            <person name="Pavinski Bitar P.D."/>
            <person name="Stanhope M.J."/>
            <person name="Town C.D."/>
            <person name="Zadoks R.N."/>
            <person name="Venter J.C."/>
        </authorList>
    </citation>
    <scope>NUCLEOTIDE SEQUENCE [LARGE SCALE GENOMIC DNA]</scope>
    <source>
        <strain evidence="1 2">MRI Z1-216</strain>
    </source>
</reference>
<accession>A0AAD2WVR7</accession>
<proteinExistence type="predicted"/>
<name>A0AAD2WVR7_STRAG</name>
<dbReference type="AlphaFoldDB" id="A0AAD2WVR7"/>
<evidence type="ECO:0000313" key="1">
    <source>
        <dbReference type="EMBL" id="EPU38650.1"/>
    </source>
</evidence>
<dbReference type="EMBL" id="ALSF01000076">
    <property type="protein sequence ID" value="EPU38650.1"/>
    <property type="molecule type" value="Genomic_DNA"/>
</dbReference>
<comment type="caution">
    <text evidence="1">The sequence shown here is derived from an EMBL/GenBank/DDBJ whole genome shotgun (WGS) entry which is preliminary data.</text>
</comment>
<evidence type="ECO:0000313" key="2">
    <source>
        <dbReference type="Proteomes" id="UP000015176"/>
    </source>
</evidence>
<organism evidence="1 2">
    <name type="scientific">Streptococcus agalactiae MRI Z1-216</name>
    <dbReference type="NCBI Taxonomy" id="1154879"/>
    <lineage>
        <taxon>Bacteria</taxon>
        <taxon>Bacillati</taxon>
        <taxon>Bacillota</taxon>
        <taxon>Bacilli</taxon>
        <taxon>Lactobacillales</taxon>
        <taxon>Streptococcaceae</taxon>
        <taxon>Streptococcus</taxon>
    </lineage>
</organism>
<sequence>MLLTSIDVNPVYANMAFDWVYDNYKDDIINYGQETIKNIGKSISTNNSLGTLYN</sequence>
<dbReference type="RefSeq" id="WP_000927757.1">
    <property type="nucleotide sequence ID" value="NZ_ALSF01000076.1"/>
</dbReference>
<dbReference type="Proteomes" id="UP000015176">
    <property type="component" value="Unassembled WGS sequence"/>
</dbReference>
<protein>
    <submittedName>
        <fullName evidence="1">Uncharacterized protein</fullName>
    </submittedName>
</protein>
<gene>
    <name evidence="1" type="ORF">SAG0164_02695</name>
</gene>